<protein>
    <submittedName>
        <fullName evidence="2">Uncharacterized protein</fullName>
    </submittedName>
</protein>
<dbReference type="AlphaFoldDB" id="A0A4Q1D775"/>
<feature type="compositionally biased region" description="Basic and acidic residues" evidence="1">
    <location>
        <begin position="1"/>
        <end position="37"/>
    </location>
</feature>
<dbReference type="OrthoDB" id="678433at2"/>
<name>A0A4Q1D775_9BACT</name>
<feature type="region of interest" description="Disordered" evidence="1">
    <location>
        <begin position="1"/>
        <end position="69"/>
    </location>
</feature>
<accession>A0A4Q1D775</accession>
<proteinExistence type="predicted"/>
<dbReference type="EMBL" id="SDHZ01000002">
    <property type="protein sequence ID" value="RXK83906.1"/>
    <property type="molecule type" value="Genomic_DNA"/>
</dbReference>
<gene>
    <name evidence="2" type="ORF">ESB13_17705</name>
</gene>
<organism evidence="2 3">
    <name type="scientific">Filimonas effusa</name>
    <dbReference type="NCBI Taxonomy" id="2508721"/>
    <lineage>
        <taxon>Bacteria</taxon>
        <taxon>Pseudomonadati</taxon>
        <taxon>Bacteroidota</taxon>
        <taxon>Chitinophagia</taxon>
        <taxon>Chitinophagales</taxon>
        <taxon>Chitinophagaceae</taxon>
        <taxon>Filimonas</taxon>
    </lineage>
</organism>
<evidence type="ECO:0000313" key="3">
    <source>
        <dbReference type="Proteomes" id="UP000290545"/>
    </source>
</evidence>
<comment type="caution">
    <text evidence="2">The sequence shown here is derived from an EMBL/GenBank/DDBJ whole genome shotgun (WGS) entry which is preliminary data.</text>
</comment>
<reference evidence="2 3" key="1">
    <citation type="submission" date="2019-01" db="EMBL/GenBank/DDBJ databases">
        <title>Filimonas sp. strain TTM-71.</title>
        <authorList>
            <person name="Chen W.-M."/>
        </authorList>
    </citation>
    <scope>NUCLEOTIDE SEQUENCE [LARGE SCALE GENOMIC DNA]</scope>
    <source>
        <strain evidence="2 3">TTM-71</strain>
    </source>
</reference>
<evidence type="ECO:0000256" key="1">
    <source>
        <dbReference type="SAM" id="MobiDB-lite"/>
    </source>
</evidence>
<dbReference type="Proteomes" id="UP000290545">
    <property type="component" value="Unassembled WGS sequence"/>
</dbReference>
<dbReference type="RefSeq" id="WP_129004958.1">
    <property type="nucleotide sequence ID" value="NZ_SDHZ01000002.1"/>
</dbReference>
<feature type="compositionally biased region" description="Basic and acidic residues" evidence="1">
    <location>
        <begin position="56"/>
        <end position="69"/>
    </location>
</feature>
<sequence length="69" mass="7896">MTQKDVTNKDPKKEKDKDAIKPDPETLHTTDPQEHMEGPISSLVQSAKETMEEEDGDKKQEKDKKENKS</sequence>
<keyword evidence="3" id="KW-1185">Reference proteome</keyword>
<evidence type="ECO:0000313" key="2">
    <source>
        <dbReference type="EMBL" id="RXK83906.1"/>
    </source>
</evidence>